<reference evidence="2 3" key="1">
    <citation type="submission" date="2009-07" db="EMBL/GenBank/DDBJ databases">
        <authorList>
            <person name="Madupu R."/>
            <person name="Sebastian Y."/>
            <person name="Durkin A.S."/>
            <person name="Torralba M."/>
            <person name="Methe B."/>
            <person name="Sutton G.G."/>
            <person name="Strausberg R.L."/>
            <person name="Nelson K.E."/>
        </authorList>
    </citation>
    <scope>NUCLEOTIDE SEQUENCE [LARGE SCALE GENOMIC DNA]</scope>
    <source>
        <strain evidence="2 3">RM3268</strain>
    </source>
</reference>
<name>C8PGU4_9BACT</name>
<dbReference type="EMBL" id="ACYG01000019">
    <property type="protein sequence ID" value="EEV18332.1"/>
    <property type="molecule type" value="Genomic_DNA"/>
</dbReference>
<organism evidence="2 3">
    <name type="scientific">Campylobacter gracilis RM3268</name>
    <dbReference type="NCBI Taxonomy" id="553220"/>
    <lineage>
        <taxon>Bacteria</taxon>
        <taxon>Pseudomonadati</taxon>
        <taxon>Campylobacterota</taxon>
        <taxon>Epsilonproteobacteria</taxon>
        <taxon>Campylobacterales</taxon>
        <taxon>Campylobacteraceae</taxon>
        <taxon>Campylobacter</taxon>
    </lineage>
</organism>
<dbReference type="AlphaFoldDB" id="C8PGU4"/>
<keyword evidence="1" id="KW-1133">Transmembrane helix</keyword>
<feature type="transmembrane region" description="Helical" evidence="1">
    <location>
        <begin position="55"/>
        <end position="76"/>
    </location>
</feature>
<keyword evidence="3" id="KW-1185">Reference proteome</keyword>
<accession>C8PGU4</accession>
<gene>
    <name evidence="2" type="ORF">CAMGR0001_1090</name>
</gene>
<evidence type="ECO:0000313" key="3">
    <source>
        <dbReference type="Proteomes" id="UP000005709"/>
    </source>
</evidence>
<dbReference type="eggNOG" id="ENOG50318BT">
    <property type="taxonomic scope" value="Bacteria"/>
</dbReference>
<keyword evidence="1" id="KW-0472">Membrane</keyword>
<evidence type="ECO:0000256" key="1">
    <source>
        <dbReference type="SAM" id="Phobius"/>
    </source>
</evidence>
<sequence>MDKSNFKDRLLEIMFHVSHKPVLFRDLLEANAEFNDGMLVDPSKLNFKFKYGKSYVIFACFAFVCVMFLITLTHAMFEKIDFHFSILFTIIATSAVFIGFDCFKAWARKKLTHELIKRAWANHFLYFPYEKYSRIVENIYNEALKNDVPRRELEQYVLSKIVEVGEK</sequence>
<proteinExistence type="predicted"/>
<dbReference type="RefSeq" id="WP_005870741.1">
    <property type="nucleotide sequence ID" value="NZ_ACYG01000019.1"/>
</dbReference>
<keyword evidence="1" id="KW-0812">Transmembrane</keyword>
<dbReference type="OrthoDB" id="5343740at2"/>
<comment type="caution">
    <text evidence="2">The sequence shown here is derived from an EMBL/GenBank/DDBJ whole genome shotgun (WGS) entry which is preliminary data.</text>
</comment>
<feature type="transmembrane region" description="Helical" evidence="1">
    <location>
        <begin position="82"/>
        <end position="103"/>
    </location>
</feature>
<dbReference type="Proteomes" id="UP000005709">
    <property type="component" value="Unassembled WGS sequence"/>
</dbReference>
<evidence type="ECO:0000313" key="2">
    <source>
        <dbReference type="EMBL" id="EEV18332.1"/>
    </source>
</evidence>
<protein>
    <submittedName>
        <fullName evidence="2">Uncharacterized protein</fullName>
    </submittedName>
</protein>